<reference evidence="1 2" key="1">
    <citation type="submission" date="2023-11" db="EMBL/GenBank/DDBJ databases">
        <title>Halocaridina rubra genome assembly.</title>
        <authorList>
            <person name="Smith C."/>
        </authorList>
    </citation>
    <scope>NUCLEOTIDE SEQUENCE [LARGE SCALE GENOMIC DNA]</scope>
    <source>
        <strain evidence="1">EP-1</strain>
        <tissue evidence="1">Whole</tissue>
    </source>
</reference>
<dbReference type="EMBL" id="JAXCGZ010018882">
    <property type="protein sequence ID" value="KAK7067296.1"/>
    <property type="molecule type" value="Genomic_DNA"/>
</dbReference>
<organism evidence="1 2">
    <name type="scientific">Halocaridina rubra</name>
    <name type="common">Hawaiian red shrimp</name>
    <dbReference type="NCBI Taxonomy" id="373956"/>
    <lineage>
        <taxon>Eukaryota</taxon>
        <taxon>Metazoa</taxon>
        <taxon>Ecdysozoa</taxon>
        <taxon>Arthropoda</taxon>
        <taxon>Crustacea</taxon>
        <taxon>Multicrustacea</taxon>
        <taxon>Malacostraca</taxon>
        <taxon>Eumalacostraca</taxon>
        <taxon>Eucarida</taxon>
        <taxon>Decapoda</taxon>
        <taxon>Pleocyemata</taxon>
        <taxon>Caridea</taxon>
        <taxon>Atyoidea</taxon>
        <taxon>Atyidae</taxon>
        <taxon>Halocaridina</taxon>
    </lineage>
</organism>
<comment type="caution">
    <text evidence="1">The sequence shown here is derived from an EMBL/GenBank/DDBJ whole genome shotgun (WGS) entry which is preliminary data.</text>
</comment>
<proteinExistence type="predicted"/>
<evidence type="ECO:0000313" key="2">
    <source>
        <dbReference type="Proteomes" id="UP001381693"/>
    </source>
</evidence>
<name>A0AAN8ZSZ8_HALRR</name>
<keyword evidence="2" id="KW-1185">Reference proteome</keyword>
<gene>
    <name evidence="1" type="ORF">SK128_004518</name>
</gene>
<sequence length="75" mass="8565">MEVPPKILVSLDISRGWVPFLEEVLQGITKQNYPKERIDLWVQTKFLKLRLCVGQSHLRILEQATLKAAADSCSD</sequence>
<dbReference type="Proteomes" id="UP001381693">
    <property type="component" value="Unassembled WGS sequence"/>
</dbReference>
<protein>
    <submittedName>
        <fullName evidence="1">Uncharacterized protein</fullName>
    </submittedName>
</protein>
<evidence type="ECO:0000313" key="1">
    <source>
        <dbReference type="EMBL" id="KAK7067296.1"/>
    </source>
</evidence>
<accession>A0AAN8ZSZ8</accession>
<dbReference type="AlphaFoldDB" id="A0AAN8ZSZ8"/>